<dbReference type="AlphaFoldDB" id="A0A072NHI2"/>
<reference evidence="4 5" key="1">
    <citation type="submission" date="2012-12" db="EMBL/GenBank/DDBJ databases">
        <title>Genome assembly of Marinobacter sp. AK21.</title>
        <authorList>
            <person name="Khatri I."/>
            <person name="Kumar R."/>
            <person name="Vaidya B."/>
            <person name="Subramanian S."/>
            <person name="Pinnaka A."/>
        </authorList>
    </citation>
    <scope>NUCLEOTIDE SEQUENCE [LARGE SCALE GENOMIC DNA]</scope>
    <source>
        <strain evidence="4 5">AK21</strain>
    </source>
</reference>
<organism evidence="4 5">
    <name type="scientific">Marinobacter nitratireducens</name>
    <dbReference type="NCBI Taxonomy" id="1137280"/>
    <lineage>
        <taxon>Bacteria</taxon>
        <taxon>Pseudomonadati</taxon>
        <taxon>Pseudomonadota</taxon>
        <taxon>Gammaproteobacteria</taxon>
        <taxon>Pseudomonadales</taxon>
        <taxon>Marinobacteraceae</taxon>
        <taxon>Marinobacter</taxon>
    </lineage>
</organism>
<evidence type="ECO:0000313" key="5">
    <source>
        <dbReference type="Proteomes" id="UP000035057"/>
    </source>
</evidence>
<dbReference type="InterPro" id="IPR025194">
    <property type="entry name" value="RodZ-like_C"/>
</dbReference>
<dbReference type="OrthoDB" id="9790252at2"/>
<dbReference type="STRING" id="1137280.D777_01209"/>
<accession>A0A072NHI2</accession>
<dbReference type="PANTHER" id="PTHR34475">
    <property type="match status" value="1"/>
</dbReference>
<gene>
    <name evidence="4" type="ORF">D777_01209</name>
</gene>
<dbReference type="Pfam" id="PF13413">
    <property type="entry name" value="HTH_25"/>
    <property type="match status" value="1"/>
</dbReference>
<dbReference type="PANTHER" id="PTHR34475:SF1">
    <property type="entry name" value="CYTOSKELETON PROTEIN RODZ"/>
    <property type="match status" value="1"/>
</dbReference>
<protein>
    <submittedName>
        <fullName evidence="4">Putative membrane protein</fullName>
    </submittedName>
</protein>
<feature type="region of interest" description="Disordered" evidence="1">
    <location>
        <begin position="145"/>
        <end position="184"/>
    </location>
</feature>
<dbReference type="InterPro" id="IPR050400">
    <property type="entry name" value="Bact_Cytoskel_RodZ"/>
</dbReference>
<comment type="caution">
    <text evidence="4">The sequence shown here is derived from an EMBL/GenBank/DDBJ whole genome shotgun (WGS) entry which is preliminary data.</text>
</comment>
<dbReference type="EMBL" id="ANIE01000003">
    <property type="protein sequence ID" value="KEF32575.1"/>
    <property type="molecule type" value="Genomic_DNA"/>
</dbReference>
<feature type="compositionally biased region" description="Polar residues" evidence="1">
    <location>
        <begin position="164"/>
        <end position="179"/>
    </location>
</feature>
<evidence type="ECO:0000256" key="1">
    <source>
        <dbReference type="SAM" id="MobiDB-lite"/>
    </source>
</evidence>
<keyword evidence="5" id="KW-1185">Reference proteome</keyword>
<proteinExistence type="predicted"/>
<name>A0A072NHI2_9GAMM</name>
<keyword evidence="2" id="KW-0812">Transmembrane</keyword>
<feature type="domain" description="Cytoskeleton protein RodZ-like C-terminal" evidence="3">
    <location>
        <begin position="262"/>
        <end position="330"/>
    </location>
</feature>
<feature type="transmembrane region" description="Helical" evidence="2">
    <location>
        <begin position="116"/>
        <end position="138"/>
    </location>
</feature>
<evidence type="ECO:0000256" key="2">
    <source>
        <dbReference type="SAM" id="Phobius"/>
    </source>
</evidence>
<dbReference type="Pfam" id="PF13464">
    <property type="entry name" value="RodZ_C"/>
    <property type="match status" value="1"/>
</dbReference>
<feature type="compositionally biased region" description="Low complexity" evidence="1">
    <location>
        <begin position="150"/>
        <end position="163"/>
    </location>
</feature>
<dbReference type="GO" id="GO:0003677">
    <property type="term" value="F:DNA binding"/>
    <property type="evidence" value="ECO:0007669"/>
    <property type="project" value="InterPro"/>
</dbReference>
<keyword evidence="2" id="KW-1133">Transmembrane helix</keyword>
<dbReference type="RefSeq" id="WP_036129331.1">
    <property type="nucleotide sequence ID" value="NZ_ANIE01000003.1"/>
</dbReference>
<keyword evidence="2" id="KW-0472">Membrane</keyword>
<evidence type="ECO:0000259" key="3">
    <source>
        <dbReference type="Pfam" id="PF13464"/>
    </source>
</evidence>
<dbReference type="InterPro" id="IPR010982">
    <property type="entry name" value="Lambda_DNA-bd_dom_sf"/>
</dbReference>
<evidence type="ECO:0000313" key="4">
    <source>
        <dbReference type="EMBL" id="KEF32575.1"/>
    </source>
</evidence>
<dbReference type="PATRIC" id="fig|1137280.3.peg.1023"/>
<dbReference type="Gene3D" id="1.10.260.40">
    <property type="entry name" value="lambda repressor-like DNA-binding domains"/>
    <property type="match status" value="1"/>
</dbReference>
<sequence>MANEETPQPVNSNPVGTQLKKAREARGLDVSDIANAQHLRTVVIEAIEAGDYSKIDSELFLKGYVRAFAGQVGLDADSIIADLDKELEPLREQRKQEFEANPLVDIERRRSRKRRLAKGVLFLVAAAIVAWIVVYFVLPSQPFSGAPDNATSATEESASSSSAPTDNGASDLVSNSEQDTPVVAPSEAGLAMPEETAEADGVQGDAPDTVTAIAEASDSVAPEATVPEDIAVEGSDVPAEEAFADAEVTAAEPVSDTNGRLQITFAADCWVRVSDAAGNRLVNSLKREGDTIDVTGEAPLSVVIGAVDAVRTIRFQGEPLNMSDYPVDRNRSEFTLTI</sequence>
<dbReference type="Proteomes" id="UP000035057">
    <property type="component" value="Unassembled WGS sequence"/>
</dbReference>